<feature type="transmembrane region" description="Helical" evidence="6">
    <location>
        <begin position="245"/>
        <end position="266"/>
    </location>
</feature>
<dbReference type="PANTHER" id="PTHR22911:SF6">
    <property type="entry name" value="SOLUTE CARRIER FAMILY 35 MEMBER G1"/>
    <property type="match status" value="1"/>
</dbReference>
<feature type="compositionally biased region" description="Polar residues" evidence="5">
    <location>
        <begin position="1"/>
        <end position="10"/>
    </location>
</feature>
<dbReference type="AlphaFoldDB" id="A0A1K0FW04"/>
<evidence type="ECO:0000313" key="8">
    <source>
        <dbReference type="EMBL" id="SAM63722.1"/>
    </source>
</evidence>
<keyword evidence="2 6" id="KW-0812">Transmembrane</keyword>
<feature type="transmembrane region" description="Helical" evidence="6">
    <location>
        <begin position="405"/>
        <end position="424"/>
    </location>
</feature>
<dbReference type="EMBL" id="LT558117">
    <property type="protein sequence ID" value="SAM63722.1"/>
    <property type="molecule type" value="Genomic_DNA"/>
</dbReference>
<feature type="transmembrane region" description="Helical" evidence="6">
    <location>
        <begin position="149"/>
        <end position="167"/>
    </location>
</feature>
<keyword evidence="4 6" id="KW-0472">Membrane</keyword>
<reference evidence="9" key="3">
    <citation type="submission" date="2018-08" db="EMBL/GenBank/DDBJ databases">
        <authorList>
            <person name="Guldener U."/>
        </authorList>
    </citation>
    <scope>NUCLEOTIDE SEQUENCE</scope>
    <source>
        <strain evidence="9">UB2</strain>
    </source>
</reference>
<evidence type="ECO:0000313" key="9">
    <source>
        <dbReference type="EMBL" id="SYW81012.1"/>
    </source>
</evidence>
<feature type="transmembrane region" description="Helical" evidence="6">
    <location>
        <begin position="220"/>
        <end position="239"/>
    </location>
</feature>
<feature type="domain" description="EamA" evidence="7">
    <location>
        <begin position="374"/>
        <end position="507"/>
    </location>
</feature>
<organism evidence="8 10">
    <name type="scientific">Ustilago bromivora</name>
    <dbReference type="NCBI Taxonomy" id="307758"/>
    <lineage>
        <taxon>Eukaryota</taxon>
        <taxon>Fungi</taxon>
        <taxon>Dikarya</taxon>
        <taxon>Basidiomycota</taxon>
        <taxon>Ustilaginomycotina</taxon>
        <taxon>Ustilaginomycetes</taxon>
        <taxon>Ustilaginales</taxon>
        <taxon>Ustilaginaceae</taxon>
        <taxon>Ustilago</taxon>
    </lineage>
</organism>
<feature type="transmembrane region" description="Helical" evidence="6">
    <location>
        <begin position="187"/>
        <end position="208"/>
    </location>
</feature>
<feature type="region of interest" description="Disordered" evidence="5">
    <location>
        <begin position="1"/>
        <end position="130"/>
    </location>
</feature>
<feature type="transmembrane region" description="Helical" evidence="6">
    <location>
        <begin position="373"/>
        <end position="393"/>
    </location>
</feature>
<evidence type="ECO:0000313" key="10">
    <source>
        <dbReference type="Proteomes" id="UP000179920"/>
    </source>
</evidence>
<dbReference type="PANTHER" id="PTHR22911">
    <property type="entry name" value="ACYL-MALONYL CONDENSING ENZYME-RELATED"/>
    <property type="match status" value="1"/>
</dbReference>
<proteinExistence type="predicted"/>
<dbReference type="GO" id="GO:0016020">
    <property type="term" value="C:membrane"/>
    <property type="evidence" value="ECO:0007669"/>
    <property type="project" value="UniProtKB-SubCell"/>
</dbReference>
<evidence type="ECO:0000256" key="1">
    <source>
        <dbReference type="ARBA" id="ARBA00004141"/>
    </source>
</evidence>
<name>A0A1K0FW04_9BASI</name>
<protein>
    <recommendedName>
        <fullName evidence="7">EamA domain-containing protein</fullName>
    </recommendedName>
</protein>
<reference evidence="8" key="2">
    <citation type="submission" date="2016-04" db="EMBL/GenBank/DDBJ databases">
        <authorList>
            <person name="Evans L.H."/>
            <person name="Alamgir A."/>
            <person name="Owens N."/>
            <person name="Weber N.D."/>
            <person name="Virtaneva K."/>
            <person name="Barbian K."/>
            <person name="Babar A."/>
            <person name="Rosenke K."/>
        </authorList>
    </citation>
    <scope>NUCLEOTIDE SEQUENCE</scope>
    <source>
        <strain evidence="8">UB2112</strain>
    </source>
</reference>
<feature type="transmembrane region" description="Helical" evidence="6">
    <location>
        <begin position="275"/>
        <end position="295"/>
    </location>
</feature>
<dbReference type="Proteomes" id="UP000179920">
    <property type="component" value="Chromosome I"/>
</dbReference>
<feature type="transmembrane region" description="Helical" evidence="6">
    <location>
        <begin position="492"/>
        <end position="510"/>
    </location>
</feature>
<keyword evidence="3 6" id="KW-1133">Transmembrane helix</keyword>
<dbReference type="InterPro" id="IPR000620">
    <property type="entry name" value="EamA_dom"/>
</dbReference>
<evidence type="ECO:0000256" key="2">
    <source>
        <dbReference type="ARBA" id="ARBA00022692"/>
    </source>
</evidence>
<evidence type="ECO:0000256" key="5">
    <source>
        <dbReference type="SAM" id="MobiDB-lite"/>
    </source>
</evidence>
<evidence type="ECO:0000256" key="3">
    <source>
        <dbReference type="ARBA" id="ARBA00022989"/>
    </source>
</evidence>
<evidence type="ECO:0000256" key="4">
    <source>
        <dbReference type="ARBA" id="ARBA00023136"/>
    </source>
</evidence>
<feature type="transmembrane region" description="Helical" evidence="6">
    <location>
        <begin position="466"/>
        <end position="486"/>
    </location>
</feature>
<evidence type="ECO:0000313" key="11">
    <source>
        <dbReference type="Proteomes" id="UP000658997"/>
    </source>
</evidence>
<keyword evidence="11" id="KW-1185">Reference proteome</keyword>
<dbReference type="OrthoDB" id="306876at2759"/>
<dbReference type="Pfam" id="PF00892">
    <property type="entry name" value="EamA"/>
    <property type="match status" value="2"/>
</dbReference>
<evidence type="ECO:0000256" key="6">
    <source>
        <dbReference type="SAM" id="Phobius"/>
    </source>
</evidence>
<dbReference type="SUPFAM" id="SSF103481">
    <property type="entry name" value="Multidrug resistance efflux transporter EmrE"/>
    <property type="match status" value="2"/>
</dbReference>
<feature type="transmembrane region" description="Helical" evidence="6">
    <location>
        <begin position="436"/>
        <end position="454"/>
    </location>
</feature>
<accession>A0A1K0FW04</accession>
<sequence>MKRTSISSQRSNERSPLLSAQQPTSIRPSEDAIPSRSLSPAFKSSALPASATRSRKVSITTRPSFDQEDAPETAHLLDQTPDSSPIRDRHHSISASGDIERGSSFEDHDGINELPFPSQQDPSKPLRPKNYRMKKNASKLRGFVQRNEGILLLGLAQLFFSTMNFFYKLINMLPPEESAPVTALEIILIRMSITWVGCVGFMLVSGVENPFLGPKEVRKLLALRGFVGFFGLFGLYYSLQFLSLADATVITFLGPLATGLLGLLVLAEPFTLREALGGIISLSGVVLIARPAFIFGRKAADSDLDHPLTVDLLNATDTDGHNATLQAGVAVLKHLVQNLTATDVLRRNGANTTLINGADGLVTIDGVTEKQRLFAVGLALLGVCGGAGAYITIRAIGRRASATHSVAYFSLYSTIVSGFLMWFTGTQFVLPTHPKWIALVVCVGIFGLAAQILLAMGLQREKAGRAVSVTYLQIVYASLYQLVFLHVPIQPLSGLGMLIILVSAACVAAAKA</sequence>
<dbReference type="EMBL" id="ULHB01000086">
    <property type="protein sequence ID" value="SYW81012.1"/>
    <property type="molecule type" value="Genomic_DNA"/>
</dbReference>
<dbReference type="InterPro" id="IPR037185">
    <property type="entry name" value="EmrE-like"/>
</dbReference>
<comment type="subcellular location">
    <subcellularLocation>
        <location evidence="1">Membrane</location>
        <topology evidence="1">Multi-pass membrane protein</topology>
    </subcellularLocation>
</comment>
<reference evidence="10" key="1">
    <citation type="submission" date="2016-04" db="EMBL/GenBank/DDBJ databases">
        <authorList>
            <person name="Guldener U."/>
            <person name="Guldener U."/>
        </authorList>
    </citation>
    <scope>NUCLEOTIDE SEQUENCE [LARGE SCALE GENOMIC DNA]</scope>
    <source>
        <strain evidence="10">UB2112</strain>
    </source>
</reference>
<gene>
    <name evidence="9" type="ORF">UBRO2_04044</name>
    <name evidence="8" type="ORF">UBRO_03698</name>
</gene>
<feature type="compositionally biased region" description="Basic and acidic residues" evidence="5">
    <location>
        <begin position="98"/>
        <end position="111"/>
    </location>
</feature>
<evidence type="ECO:0000259" key="7">
    <source>
        <dbReference type="Pfam" id="PF00892"/>
    </source>
</evidence>
<feature type="compositionally biased region" description="Polar residues" evidence="5">
    <location>
        <begin position="18"/>
        <end position="27"/>
    </location>
</feature>
<dbReference type="Proteomes" id="UP000658997">
    <property type="component" value="Unassembled WGS sequence"/>
</dbReference>
<feature type="domain" description="EamA" evidence="7">
    <location>
        <begin position="149"/>
        <end position="289"/>
    </location>
</feature>